<evidence type="ECO:0000313" key="4">
    <source>
        <dbReference type="Proteomes" id="UP000789901"/>
    </source>
</evidence>
<feature type="transmembrane region" description="Helical" evidence="2">
    <location>
        <begin position="75"/>
        <end position="95"/>
    </location>
</feature>
<evidence type="ECO:0000256" key="1">
    <source>
        <dbReference type="SAM" id="MobiDB-lite"/>
    </source>
</evidence>
<dbReference type="Proteomes" id="UP000789901">
    <property type="component" value="Unassembled WGS sequence"/>
</dbReference>
<proteinExistence type="predicted"/>
<feature type="compositionally biased region" description="Low complexity" evidence="1">
    <location>
        <begin position="128"/>
        <end position="140"/>
    </location>
</feature>
<name>A0ABM8W539_GIGMA</name>
<organism evidence="3 4">
    <name type="scientific">Gigaspora margarita</name>
    <dbReference type="NCBI Taxonomy" id="4874"/>
    <lineage>
        <taxon>Eukaryota</taxon>
        <taxon>Fungi</taxon>
        <taxon>Fungi incertae sedis</taxon>
        <taxon>Mucoromycota</taxon>
        <taxon>Glomeromycotina</taxon>
        <taxon>Glomeromycetes</taxon>
        <taxon>Diversisporales</taxon>
        <taxon>Gigasporaceae</taxon>
        <taxon>Gigaspora</taxon>
    </lineage>
</organism>
<keyword evidence="4" id="KW-1185">Reference proteome</keyword>
<protein>
    <submittedName>
        <fullName evidence="3">19783_t:CDS:1</fullName>
    </submittedName>
</protein>
<keyword evidence="2" id="KW-0812">Transmembrane</keyword>
<comment type="caution">
    <text evidence="3">The sequence shown here is derived from an EMBL/GenBank/DDBJ whole genome shotgun (WGS) entry which is preliminary data.</text>
</comment>
<evidence type="ECO:0000313" key="3">
    <source>
        <dbReference type="EMBL" id="CAG8527248.1"/>
    </source>
</evidence>
<sequence>MGPIVKKNKNYQDIFTKFYEHNVNKLEIYYNMKLVSNSTHNVSHIDPYKTFFKKVEIEEINNENSSKKIKIKPNLSIFLSGIFLIVNYKIVLFGYNTNMDSLYNLRLTSSTVLQQLIDAIKSETLIKPSNNKTTTPVNKPNNKEQQITL</sequence>
<gene>
    <name evidence="3" type="ORF">GMARGA_LOCUS3449</name>
</gene>
<accession>A0ABM8W539</accession>
<evidence type="ECO:0000256" key="2">
    <source>
        <dbReference type="SAM" id="Phobius"/>
    </source>
</evidence>
<keyword evidence="2" id="KW-0472">Membrane</keyword>
<feature type="region of interest" description="Disordered" evidence="1">
    <location>
        <begin position="128"/>
        <end position="149"/>
    </location>
</feature>
<reference evidence="3 4" key="1">
    <citation type="submission" date="2021-06" db="EMBL/GenBank/DDBJ databases">
        <authorList>
            <person name="Kallberg Y."/>
            <person name="Tangrot J."/>
            <person name="Rosling A."/>
        </authorList>
    </citation>
    <scope>NUCLEOTIDE SEQUENCE [LARGE SCALE GENOMIC DNA]</scope>
    <source>
        <strain evidence="3 4">120-4 pot B 10/14</strain>
    </source>
</reference>
<keyword evidence="2" id="KW-1133">Transmembrane helix</keyword>
<dbReference type="EMBL" id="CAJVQB010001235">
    <property type="protein sequence ID" value="CAG8527248.1"/>
    <property type="molecule type" value="Genomic_DNA"/>
</dbReference>